<proteinExistence type="inferred from homology"/>
<dbReference type="Pfam" id="PF00480">
    <property type="entry name" value="ROK"/>
    <property type="match status" value="1"/>
</dbReference>
<dbReference type="EMBL" id="BAAAPU010000007">
    <property type="protein sequence ID" value="GAA1981312.1"/>
    <property type="molecule type" value="Genomic_DNA"/>
</dbReference>
<dbReference type="PANTHER" id="PTHR18964">
    <property type="entry name" value="ROK (REPRESSOR, ORF, KINASE) FAMILY"/>
    <property type="match status" value="1"/>
</dbReference>
<comment type="similarity">
    <text evidence="1">Belongs to the ROK (NagC/XylR) family.</text>
</comment>
<comment type="caution">
    <text evidence="2">The sequence shown here is derived from an EMBL/GenBank/DDBJ whole genome shotgun (WGS) entry which is preliminary data.</text>
</comment>
<name>A0ABN2S6I5_9MICO</name>
<reference evidence="2 3" key="1">
    <citation type="journal article" date="2019" name="Int. J. Syst. Evol. Microbiol.">
        <title>The Global Catalogue of Microorganisms (GCM) 10K type strain sequencing project: providing services to taxonomists for standard genome sequencing and annotation.</title>
        <authorList>
            <consortium name="The Broad Institute Genomics Platform"/>
            <consortium name="The Broad Institute Genome Sequencing Center for Infectious Disease"/>
            <person name="Wu L."/>
            <person name="Ma J."/>
        </authorList>
    </citation>
    <scope>NUCLEOTIDE SEQUENCE [LARGE SCALE GENOMIC DNA]</scope>
    <source>
        <strain evidence="2 3">JCM 15628</strain>
    </source>
</reference>
<dbReference type="Proteomes" id="UP001500013">
    <property type="component" value="Unassembled WGS sequence"/>
</dbReference>
<evidence type="ECO:0000256" key="1">
    <source>
        <dbReference type="ARBA" id="ARBA00006479"/>
    </source>
</evidence>
<dbReference type="CDD" id="cd23763">
    <property type="entry name" value="ASKHA_ATPase_ROK"/>
    <property type="match status" value="1"/>
</dbReference>
<evidence type="ECO:0000313" key="2">
    <source>
        <dbReference type="EMBL" id="GAA1981312.1"/>
    </source>
</evidence>
<dbReference type="SUPFAM" id="SSF53067">
    <property type="entry name" value="Actin-like ATPase domain"/>
    <property type="match status" value="1"/>
</dbReference>
<gene>
    <name evidence="2" type="ORF">GCM10009817_23000</name>
</gene>
<evidence type="ECO:0000313" key="3">
    <source>
        <dbReference type="Proteomes" id="UP001500013"/>
    </source>
</evidence>
<dbReference type="InterPro" id="IPR000600">
    <property type="entry name" value="ROK"/>
</dbReference>
<keyword evidence="3" id="KW-1185">Reference proteome</keyword>
<dbReference type="RefSeq" id="WP_344062198.1">
    <property type="nucleotide sequence ID" value="NZ_BAAAPU010000007.1"/>
</dbReference>
<dbReference type="Gene3D" id="3.30.420.40">
    <property type="match status" value="2"/>
</dbReference>
<accession>A0ABN2S6I5</accession>
<sequence length="292" mass="29210">MHVGVDIGGTKMLCRATGPDGVVVDQRRVPTGRDCGPAELDAAIADFVDAVPDVRGIGIACPGLISPGGRRVVVADVLPAVSGWRPRVLDGDVPACLLNDVRAALLAVTEAYPHERDVAVVVSGTGIAAGFTTGDRVHGGADGWAGELGSIPVRDGTGTTTLDGVASGAAILRRLGLPADEVAARAARGDADVLAVVEAAGRALGEGVATLVNLVNPRLLVLAGGTLAYPGYLEAAQASARTHALAEHAAACTVVPDGDPSTLVLRGAVQAARVAADADADTDADAAGVRPR</sequence>
<dbReference type="InterPro" id="IPR043129">
    <property type="entry name" value="ATPase_NBD"/>
</dbReference>
<protein>
    <submittedName>
        <fullName evidence="2">ROK family protein</fullName>
    </submittedName>
</protein>
<dbReference type="PANTHER" id="PTHR18964:SF173">
    <property type="entry name" value="GLUCOKINASE"/>
    <property type="match status" value="1"/>
</dbReference>
<organism evidence="2 3">
    <name type="scientific">Terrabacter lapilli</name>
    <dbReference type="NCBI Taxonomy" id="436231"/>
    <lineage>
        <taxon>Bacteria</taxon>
        <taxon>Bacillati</taxon>
        <taxon>Actinomycetota</taxon>
        <taxon>Actinomycetes</taxon>
        <taxon>Micrococcales</taxon>
        <taxon>Intrasporangiaceae</taxon>
        <taxon>Terrabacter</taxon>
    </lineage>
</organism>